<dbReference type="SUPFAM" id="SSF52172">
    <property type="entry name" value="CheY-like"/>
    <property type="match status" value="1"/>
</dbReference>
<feature type="domain" description="HTH araC/xylS-type" evidence="9">
    <location>
        <begin position="347"/>
        <end position="445"/>
    </location>
</feature>
<evidence type="ECO:0000256" key="7">
    <source>
        <dbReference type="ARBA" id="ARBA00023163"/>
    </source>
</evidence>
<name>A0A117I1A2_PAEAM</name>
<dbReference type="PANTHER" id="PTHR42713">
    <property type="entry name" value="HISTIDINE KINASE-RELATED"/>
    <property type="match status" value="1"/>
</dbReference>
<keyword evidence="7" id="KW-0804">Transcription</keyword>
<dbReference type="PANTHER" id="PTHR42713:SF3">
    <property type="entry name" value="TRANSCRIPTIONAL REGULATORY PROTEIN HPTR"/>
    <property type="match status" value="1"/>
</dbReference>
<dbReference type="PRINTS" id="PR00032">
    <property type="entry name" value="HTHARAC"/>
</dbReference>
<reference evidence="12" key="2">
    <citation type="submission" date="2016-01" db="EMBL/GenBank/DDBJ databases">
        <title>Draft Genome Sequence of Paenibacillus amylolyticus Heshi-A3 that Was Isolated from Fermented Rice Bran with Aging Salted Mackerel, Which Was Named Heshiko as Traditional Fermented Seafood in Japan.</title>
        <authorList>
            <person name="Akuzawa S."/>
            <person name="Nakagawa J."/>
            <person name="Kanekatsu T."/>
            <person name="Kubota E."/>
            <person name="Ohtake R."/>
            <person name="Suzuki T."/>
            <person name="Kanesaki Y."/>
        </authorList>
    </citation>
    <scope>NUCLEOTIDE SEQUENCE [LARGE SCALE GENOMIC DNA]</scope>
    <source>
        <strain evidence="12">Heshi-A3</strain>
    </source>
</reference>
<keyword evidence="5" id="KW-0805">Transcription regulation</keyword>
<dbReference type="PROSITE" id="PS50110">
    <property type="entry name" value="RESPONSE_REGULATORY"/>
    <property type="match status" value="1"/>
</dbReference>
<evidence type="ECO:0000259" key="9">
    <source>
        <dbReference type="PROSITE" id="PS01124"/>
    </source>
</evidence>
<dbReference type="EMBL" id="BCNV01000001">
    <property type="protein sequence ID" value="GAS81902.1"/>
    <property type="molecule type" value="Genomic_DNA"/>
</dbReference>
<keyword evidence="2" id="KW-0963">Cytoplasm</keyword>
<sequence length="449" mass="52614">MRLLIVDDGHYVVEYMKHLLDWKTFGIHQIETMTNSIEARDMLTQNHIDILITDIRMPEVSGIDLLQHIHQHSLPTKVIILSGYSEFEYAQQGIRLGALDYLLKPVDKDDVEKAMSKAIKNITKTRPAQPIAWENFDGLGYLLSLLGQNETLRKQYDSYTDFLGEHRFCYFKLEGFTQEHEDVIKRDVADRLDCLVWAAGTRLVALVPEEVAGELTIQLEQSFVSPPFVLTDRNVIRQMFYRFFLNEDVHSEDFISIFNHSPSCGDWESAGNIIKKYDQIHLREQKIIFLMETILYVYLADKDHDTSETVDWMFNQLEQPDELWSTLMDRVSRIRNNKQMSIQTIVEKVQTYIEDHLSHGLSLDELGKVAHLHPVYFSKLFKQETGENVSNYISKKRLEKASQLLQDSELRVNDIAQMVGYRKNQYFIQLFKVEYGVTPYQYRRNMIHK</sequence>
<proteinExistence type="predicted"/>
<dbReference type="InterPro" id="IPR011006">
    <property type="entry name" value="CheY-like_superfamily"/>
</dbReference>
<comment type="caution">
    <text evidence="11">The sequence shown here is derived from an EMBL/GenBank/DDBJ whole genome shotgun (WGS) entry which is preliminary data.</text>
</comment>
<evidence type="ECO:0000256" key="1">
    <source>
        <dbReference type="ARBA" id="ARBA00004496"/>
    </source>
</evidence>
<gene>
    <name evidence="11" type="ORF">PAHA3_1976</name>
</gene>
<dbReference type="InterPro" id="IPR051552">
    <property type="entry name" value="HptR"/>
</dbReference>
<dbReference type="InterPro" id="IPR001789">
    <property type="entry name" value="Sig_transdc_resp-reg_receiver"/>
</dbReference>
<keyword evidence="6" id="KW-0238">DNA-binding</keyword>
<evidence type="ECO:0000256" key="6">
    <source>
        <dbReference type="ARBA" id="ARBA00023125"/>
    </source>
</evidence>
<evidence type="ECO:0000256" key="3">
    <source>
        <dbReference type="ARBA" id="ARBA00022553"/>
    </source>
</evidence>
<dbReference type="CDD" id="cd17536">
    <property type="entry name" value="REC_YesN-like"/>
    <property type="match status" value="1"/>
</dbReference>
<organism evidence="11 12">
    <name type="scientific">Paenibacillus amylolyticus</name>
    <dbReference type="NCBI Taxonomy" id="1451"/>
    <lineage>
        <taxon>Bacteria</taxon>
        <taxon>Bacillati</taxon>
        <taxon>Bacillota</taxon>
        <taxon>Bacilli</taxon>
        <taxon>Bacillales</taxon>
        <taxon>Paenibacillaceae</taxon>
        <taxon>Paenibacillus</taxon>
    </lineage>
</organism>
<dbReference type="Gene3D" id="1.10.10.60">
    <property type="entry name" value="Homeodomain-like"/>
    <property type="match status" value="2"/>
</dbReference>
<dbReference type="RefSeq" id="WP_062834539.1">
    <property type="nucleotide sequence ID" value="NZ_BCNV01000001.1"/>
</dbReference>
<evidence type="ECO:0000256" key="2">
    <source>
        <dbReference type="ARBA" id="ARBA00022490"/>
    </source>
</evidence>
<keyword evidence="4" id="KW-0902">Two-component regulatory system</keyword>
<dbReference type="Gene3D" id="3.40.50.2300">
    <property type="match status" value="1"/>
</dbReference>
<dbReference type="InterPro" id="IPR009057">
    <property type="entry name" value="Homeodomain-like_sf"/>
</dbReference>
<dbReference type="AlphaFoldDB" id="A0A117I1A2"/>
<evidence type="ECO:0000313" key="12">
    <source>
        <dbReference type="Proteomes" id="UP000069697"/>
    </source>
</evidence>
<dbReference type="SUPFAM" id="SSF46689">
    <property type="entry name" value="Homeodomain-like"/>
    <property type="match status" value="2"/>
</dbReference>
<evidence type="ECO:0000313" key="11">
    <source>
        <dbReference type="EMBL" id="GAS81902.1"/>
    </source>
</evidence>
<evidence type="ECO:0000256" key="8">
    <source>
        <dbReference type="PROSITE-ProRule" id="PRU00169"/>
    </source>
</evidence>
<protein>
    <submittedName>
        <fullName evidence="11">AraC family transcriptional regulator</fullName>
    </submittedName>
</protein>
<evidence type="ECO:0000256" key="5">
    <source>
        <dbReference type="ARBA" id="ARBA00023015"/>
    </source>
</evidence>
<dbReference type="PROSITE" id="PS01124">
    <property type="entry name" value="HTH_ARAC_FAMILY_2"/>
    <property type="match status" value="1"/>
</dbReference>
<dbReference type="Pfam" id="PF12833">
    <property type="entry name" value="HTH_18"/>
    <property type="match status" value="1"/>
</dbReference>
<dbReference type="GO" id="GO:0000160">
    <property type="term" value="P:phosphorelay signal transduction system"/>
    <property type="evidence" value="ECO:0007669"/>
    <property type="project" value="UniProtKB-KW"/>
</dbReference>
<dbReference type="SMART" id="SM00342">
    <property type="entry name" value="HTH_ARAC"/>
    <property type="match status" value="1"/>
</dbReference>
<dbReference type="InterPro" id="IPR018060">
    <property type="entry name" value="HTH_AraC"/>
</dbReference>
<evidence type="ECO:0000259" key="10">
    <source>
        <dbReference type="PROSITE" id="PS50110"/>
    </source>
</evidence>
<dbReference type="GO" id="GO:0003700">
    <property type="term" value="F:DNA-binding transcription factor activity"/>
    <property type="evidence" value="ECO:0007669"/>
    <property type="project" value="InterPro"/>
</dbReference>
<accession>A0A117I1A2</accession>
<dbReference type="Pfam" id="PF00072">
    <property type="entry name" value="Response_reg"/>
    <property type="match status" value="1"/>
</dbReference>
<keyword evidence="3 8" id="KW-0597">Phosphoprotein</keyword>
<feature type="domain" description="Response regulatory" evidence="10">
    <location>
        <begin position="2"/>
        <end position="119"/>
    </location>
</feature>
<dbReference type="Proteomes" id="UP000069697">
    <property type="component" value="Unassembled WGS sequence"/>
</dbReference>
<evidence type="ECO:0000256" key="4">
    <source>
        <dbReference type="ARBA" id="ARBA00023012"/>
    </source>
</evidence>
<comment type="subcellular location">
    <subcellularLocation>
        <location evidence="1">Cytoplasm</location>
    </subcellularLocation>
</comment>
<reference evidence="11 12" key="1">
    <citation type="journal article" date="2016" name="Genome Announc.">
        <title>Draft Genome Sequence of Paenibacillus amylolyticus Heshi-A3, Isolated from Fermented Rice Bran in a Japanese Fermented Seafood Dish.</title>
        <authorList>
            <person name="Akuzawa S."/>
            <person name="Nagaoka J."/>
            <person name="Kanekatsu M."/>
            <person name="Kubota E."/>
            <person name="Ohtake R."/>
            <person name="Suzuki T."/>
            <person name="Kanesaki Y."/>
        </authorList>
    </citation>
    <scope>NUCLEOTIDE SEQUENCE [LARGE SCALE GENOMIC DNA]</scope>
    <source>
        <strain evidence="11 12">Heshi-A3</strain>
    </source>
</reference>
<dbReference type="InterPro" id="IPR020449">
    <property type="entry name" value="Tscrpt_reg_AraC-type_HTH"/>
</dbReference>
<dbReference type="GO" id="GO:0043565">
    <property type="term" value="F:sequence-specific DNA binding"/>
    <property type="evidence" value="ECO:0007669"/>
    <property type="project" value="InterPro"/>
</dbReference>
<feature type="modified residue" description="4-aspartylphosphate" evidence="8">
    <location>
        <position position="54"/>
    </location>
</feature>
<dbReference type="GO" id="GO:0005737">
    <property type="term" value="C:cytoplasm"/>
    <property type="evidence" value="ECO:0007669"/>
    <property type="project" value="UniProtKB-SubCell"/>
</dbReference>
<dbReference type="SMART" id="SM00448">
    <property type="entry name" value="REC"/>
    <property type="match status" value="1"/>
</dbReference>